<evidence type="ECO:0000313" key="4">
    <source>
        <dbReference type="Proteomes" id="UP000613160"/>
    </source>
</evidence>
<name>A0A916XTT0_9HYPH</name>
<feature type="region of interest" description="Disordered" evidence="1">
    <location>
        <begin position="1"/>
        <end position="42"/>
    </location>
</feature>
<reference evidence="3" key="1">
    <citation type="journal article" date="2014" name="Int. J. Syst. Evol. Microbiol.">
        <title>Complete genome sequence of Corynebacterium casei LMG S-19264T (=DSM 44701T), isolated from a smear-ripened cheese.</title>
        <authorList>
            <consortium name="US DOE Joint Genome Institute (JGI-PGF)"/>
            <person name="Walter F."/>
            <person name="Albersmeier A."/>
            <person name="Kalinowski J."/>
            <person name="Ruckert C."/>
        </authorList>
    </citation>
    <scope>NUCLEOTIDE SEQUENCE</scope>
    <source>
        <strain evidence="3">CGMCC 1.15493</strain>
    </source>
</reference>
<evidence type="ECO:0000256" key="2">
    <source>
        <dbReference type="SAM" id="Phobius"/>
    </source>
</evidence>
<accession>A0A916XTT0</accession>
<proteinExistence type="predicted"/>
<keyword evidence="2" id="KW-0472">Membrane</keyword>
<evidence type="ECO:0000256" key="1">
    <source>
        <dbReference type="SAM" id="MobiDB-lite"/>
    </source>
</evidence>
<keyword evidence="2" id="KW-1133">Transmembrane helix</keyword>
<protein>
    <submittedName>
        <fullName evidence="3">Uncharacterized protein</fullName>
    </submittedName>
</protein>
<reference evidence="3" key="2">
    <citation type="submission" date="2020-09" db="EMBL/GenBank/DDBJ databases">
        <authorList>
            <person name="Sun Q."/>
            <person name="Zhou Y."/>
        </authorList>
    </citation>
    <scope>NUCLEOTIDE SEQUENCE</scope>
    <source>
        <strain evidence="3">CGMCC 1.15493</strain>
    </source>
</reference>
<feature type="compositionally biased region" description="Basic and acidic residues" evidence="1">
    <location>
        <begin position="18"/>
        <end position="33"/>
    </location>
</feature>
<feature type="compositionally biased region" description="Basic and acidic residues" evidence="1">
    <location>
        <begin position="95"/>
        <end position="110"/>
    </location>
</feature>
<evidence type="ECO:0000313" key="3">
    <source>
        <dbReference type="EMBL" id="GGD09565.1"/>
    </source>
</evidence>
<sequence length="210" mass="22371">MAAERCLQHGAGNIEEGTQQHESRGERTLRAHSGEASVSGMPGFGEEMRLDLIVLVMAGHHRLRPEIACRLDQQSVARVARPALQIAGRRSVRPPADRMRQAESPRHGADVGRFGGRSGAQAVIDGDDVEGGGGRGTAVSCGRLQEGQRVRATGNREDDGACLPLEARQAALQTARERVGGRGGRALCRQQLLAAASACSFFFTLALIWG</sequence>
<dbReference type="Proteomes" id="UP000613160">
    <property type="component" value="Unassembled WGS sequence"/>
</dbReference>
<keyword evidence="2" id="KW-0812">Transmembrane</keyword>
<dbReference type="EMBL" id="BMJJ01000002">
    <property type="protein sequence ID" value="GGD09565.1"/>
    <property type="molecule type" value="Genomic_DNA"/>
</dbReference>
<feature type="region of interest" description="Disordered" evidence="1">
    <location>
        <begin position="90"/>
        <end position="116"/>
    </location>
</feature>
<organism evidence="3 4">
    <name type="scientific">Aureimonas glaciei</name>
    <dbReference type="NCBI Taxonomy" id="1776957"/>
    <lineage>
        <taxon>Bacteria</taxon>
        <taxon>Pseudomonadati</taxon>
        <taxon>Pseudomonadota</taxon>
        <taxon>Alphaproteobacteria</taxon>
        <taxon>Hyphomicrobiales</taxon>
        <taxon>Aurantimonadaceae</taxon>
        <taxon>Aureimonas</taxon>
    </lineage>
</organism>
<feature type="transmembrane region" description="Helical" evidence="2">
    <location>
        <begin position="192"/>
        <end position="209"/>
    </location>
</feature>
<gene>
    <name evidence="3" type="ORF">GCM10011335_10590</name>
</gene>
<dbReference type="AlphaFoldDB" id="A0A916XTT0"/>
<keyword evidence="4" id="KW-1185">Reference proteome</keyword>
<comment type="caution">
    <text evidence="3">The sequence shown here is derived from an EMBL/GenBank/DDBJ whole genome shotgun (WGS) entry which is preliminary data.</text>
</comment>